<dbReference type="GO" id="GO:0004563">
    <property type="term" value="F:beta-N-acetylhexosaminidase activity"/>
    <property type="evidence" value="ECO:0007669"/>
    <property type="project" value="UniProtKB-ARBA"/>
</dbReference>
<dbReference type="CDD" id="cd06565">
    <property type="entry name" value="GH20_GcnA-like"/>
    <property type="match status" value="1"/>
</dbReference>
<keyword evidence="6" id="KW-1185">Reference proteome</keyword>
<protein>
    <submittedName>
        <fullName evidence="5">N-acetyl-beta-D-glucosaminidase</fullName>
    </submittedName>
</protein>
<dbReference type="Gene3D" id="1.20.120.670">
    <property type="entry name" value="N-acetyl-b-d-glucoasminidase"/>
    <property type="match status" value="1"/>
</dbReference>
<dbReference type="AlphaFoldDB" id="A0A917E2C8"/>
<reference evidence="5" key="1">
    <citation type="journal article" date="2014" name="Int. J. Syst. Evol. Microbiol.">
        <title>Complete genome sequence of Corynebacterium casei LMG S-19264T (=DSM 44701T), isolated from a smear-ripened cheese.</title>
        <authorList>
            <consortium name="US DOE Joint Genome Institute (JGI-PGF)"/>
            <person name="Walter F."/>
            <person name="Albersmeier A."/>
            <person name="Kalinowski J."/>
            <person name="Ruckert C."/>
        </authorList>
    </citation>
    <scope>NUCLEOTIDE SEQUENCE</scope>
    <source>
        <strain evidence="5">CGMCC 1.15178</strain>
    </source>
</reference>
<organism evidence="5 6">
    <name type="scientific">Paenibacillus nasutitermitis</name>
    <dbReference type="NCBI Taxonomy" id="1652958"/>
    <lineage>
        <taxon>Bacteria</taxon>
        <taxon>Bacillati</taxon>
        <taxon>Bacillota</taxon>
        <taxon>Bacilli</taxon>
        <taxon>Bacillales</taxon>
        <taxon>Paenibacillaceae</taxon>
        <taxon>Paenibacillus</taxon>
    </lineage>
</organism>
<dbReference type="PANTHER" id="PTHR21040">
    <property type="entry name" value="BCDNA.GH04120"/>
    <property type="match status" value="1"/>
</dbReference>
<dbReference type="RefSeq" id="WP_188998017.1">
    <property type="nucleotide sequence ID" value="NZ_BMHP01000006.1"/>
</dbReference>
<dbReference type="InterPro" id="IPR038901">
    <property type="entry name" value="HEXDC-like"/>
</dbReference>
<evidence type="ECO:0000256" key="2">
    <source>
        <dbReference type="ARBA" id="ARBA00022801"/>
    </source>
</evidence>
<dbReference type="Gene3D" id="3.20.20.80">
    <property type="entry name" value="Glycosidases"/>
    <property type="match status" value="1"/>
</dbReference>
<dbReference type="Pfam" id="PF18088">
    <property type="entry name" value="Glyco_H_20C_C"/>
    <property type="match status" value="1"/>
</dbReference>
<dbReference type="GO" id="GO:0005975">
    <property type="term" value="P:carbohydrate metabolic process"/>
    <property type="evidence" value="ECO:0007669"/>
    <property type="project" value="InterPro"/>
</dbReference>
<evidence type="ECO:0000313" key="5">
    <source>
        <dbReference type="EMBL" id="GGD93728.1"/>
    </source>
</evidence>
<dbReference type="Pfam" id="PF00728">
    <property type="entry name" value="Glyco_hydro_20"/>
    <property type="match status" value="1"/>
</dbReference>
<dbReference type="InterPro" id="IPR041063">
    <property type="entry name" value="Glyco_H_20C_C"/>
</dbReference>
<dbReference type="InterPro" id="IPR017853">
    <property type="entry name" value="GH"/>
</dbReference>
<dbReference type="Proteomes" id="UP000612456">
    <property type="component" value="Unassembled WGS sequence"/>
</dbReference>
<evidence type="ECO:0000313" key="6">
    <source>
        <dbReference type="Proteomes" id="UP000612456"/>
    </source>
</evidence>
<proteinExistence type="inferred from homology"/>
<evidence type="ECO:0000259" key="4">
    <source>
        <dbReference type="Pfam" id="PF18088"/>
    </source>
</evidence>
<keyword evidence="2" id="KW-0378">Hydrolase</keyword>
<evidence type="ECO:0000259" key="3">
    <source>
        <dbReference type="Pfam" id="PF00728"/>
    </source>
</evidence>
<accession>A0A917E2C8</accession>
<sequence length="626" mass="72118">MKLNFMGDLDGLKDGLQLLAAEAGIELSSEGRVVEVVNHSINRIIVEAEGDSLRIAYQRKIHFFRAIGLLVEALRESSTFLIEEEPQFDMNGPMFDVSQGGAVIRTDSIKAFLRKMALMGLDMIMLYTEDSFDVKEQPYFGYMRGRYSQDEIREMDDYADQFGIEMIPCIQTLGHLADVLKWKAFADLRDDHETMLVGYDRTYEFIEQMLVAASAPVRSKRIHIGMDEAWKLGLGEYLVQNGLQSKADIMNIHLKKVMEIVESLDLVPMMWSDMYFRGSSPSGEYYDRNIVISDEVIAGMPKNIQFVYWDYYHYDEGFYTDFVRTHKTFGSTPIFAGGIWNWKGFVLNYGATFDSTNAALNVCKREGVREVFVTLWGDDGTECDWFSALLGLQLYAEHGYALELDEDKLSRRFQYCTGGRMEDFMAIKNVDEPPGIQPMNHETYNPSRYMLWQNVMMGLFDENLRGLDMAGHYTELQKQMALFATRNGEYGFVFEVLERLCNVLILKADIGIRITDAYLGGDKQELARIAQETLPEIRTRVEKLRAYHMERWHVVNKPFGWDIIDLRYGGLFMSLNTAIERISSYLAGNVDRLEELEEKRLLFQGQEGLVDCYLYKHMPTPSRISQ</sequence>
<dbReference type="EMBL" id="BMHP01000006">
    <property type="protein sequence ID" value="GGD93728.1"/>
    <property type="molecule type" value="Genomic_DNA"/>
</dbReference>
<gene>
    <name evidence="5" type="ORF">GCM10010911_60490</name>
</gene>
<feature type="domain" description="Glycoside Hydrolase 20C C-terminal" evidence="4">
    <location>
        <begin position="422"/>
        <end position="608"/>
    </location>
</feature>
<evidence type="ECO:0000256" key="1">
    <source>
        <dbReference type="ARBA" id="ARBA00006285"/>
    </source>
</evidence>
<dbReference type="InterPro" id="IPR015883">
    <property type="entry name" value="Glyco_hydro_20_cat"/>
</dbReference>
<comment type="similarity">
    <text evidence="1">Belongs to the glycosyl hydrolase 20 family.</text>
</comment>
<dbReference type="SUPFAM" id="SSF51445">
    <property type="entry name" value="(Trans)glycosidases"/>
    <property type="match status" value="1"/>
</dbReference>
<feature type="domain" description="Glycoside hydrolase family 20 catalytic" evidence="3">
    <location>
        <begin position="143"/>
        <end position="279"/>
    </location>
</feature>
<name>A0A917E2C8_9BACL</name>
<reference evidence="5" key="2">
    <citation type="submission" date="2020-09" db="EMBL/GenBank/DDBJ databases">
        <authorList>
            <person name="Sun Q."/>
            <person name="Zhou Y."/>
        </authorList>
    </citation>
    <scope>NUCLEOTIDE SEQUENCE</scope>
    <source>
        <strain evidence="5">CGMCC 1.15178</strain>
    </source>
</reference>
<comment type="caution">
    <text evidence="5">The sequence shown here is derived from an EMBL/GenBank/DDBJ whole genome shotgun (WGS) entry which is preliminary data.</text>
</comment>
<dbReference type="PANTHER" id="PTHR21040:SF8">
    <property type="entry name" value="BCDNA.GH04120"/>
    <property type="match status" value="1"/>
</dbReference>